<comment type="caution">
    <text evidence="1">The sequence shown here is derived from an EMBL/GenBank/DDBJ whole genome shotgun (WGS) entry which is preliminary data.</text>
</comment>
<dbReference type="AlphaFoldDB" id="X0ZZI2"/>
<organism evidence="1">
    <name type="scientific">marine sediment metagenome</name>
    <dbReference type="NCBI Taxonomy" id="412755"/>
    <lineage>
        <taxon>unclassified sequences</taxon>
        <taxon>metagenomes</taxon>
        <taxon>ecological metagenomes</taxon>
    </lineage>
</organism>
<dbReference type="EMBL" id="BART01017153">
    <property type="protein sequence ID" value="GAG75275.1"/>
    <property type="molecule type" value="Genomic_DNA"/>
</dbReference>
<evidence type="ECO:0000313" key="1">
    <source>
        <dbReference type="EMBL" id="GAG75275.1"/>
    </source>
</evidence>
<protein>
    <submittedName>
        <fullName evidence="1">Uncharacterized protein</fullName>
    </submittedName>
</protein>
<sequence>MAQVKGSKKNRRLKAIILDLLSEGDTMMTTEIYTAIKNNYVCENLPCVSTIGTICQAMIQVESLGRVKPPNPTHIEMFGYKPVQTWSLRSIEVNQ</sequence>
<proteinExistence type="predicted"/>
<gene>
    <name evidence="1" type="ORF">S01H4_32734</name>
</gene>
<name>X0ZZI2_9ZZZZ</name>
<reference evidence="1" key="1">
    <citation type="journal article" date="2014" name="Front. Microbiol.">
        <title>High frequency of phylogenetically diverse reductive dehalogenase-homologous genes in deep subseafloor sedimentary metagenomes.</title>
        <authorList>
            <person name="Kawai M."/>
            <person name="Futagami T."/>
            <person name="Toyoda A."/>
            <person name="Takaki Y."/>
            <person name="Nishi S."/>
            <person name="Hori S."/>
            <person name="Arai W."/>
            <person name="Tsubouchi T."/>
            <person name="Morono Y."/>
            <person name="Uchiyama I."/>
            <person name="Ito T."/>
            <person name="Fujiyama A."/>
            <person name="Inagaki F."/>
            <person name="Takami H."/>
        </authorList>
    </citation>
    <scope>NUCLEOTIDE SEQUENCE</scope>
    <source>
        <strain evidence="1">Expedition CK06-06</strain>
    </source>
</reference>
<accession>X0ZZI2</accession>